<dbReference type="PROSITE" id="PS50966">
    <property type="entry name" value="ZF_SWIM"/>
    <property type="match status" value="1"/>
</dbReference>
<evidence type="ECO:0000313" key="4">
    <source>
        <dbReference type="EMBL" id="ETI30700.1"/>
    </source>
</evidence>
<protein>
    <recommendedName>
        <fullName evidence="3">SWIM-type domain-containing protein</fullName>
    </recommendedName>
</protein>
<dbReference type="InterPro" id="IPR007527">
    <property type="entry name" value="Znf_SWIM"/>
</dbReference>
<keyword evidence="1" id="KW-0479">Metal-binding</keyword>
<comment type="caution">
    <text evidence="4">The sequence shown here is derived from an EMBL/GenBank/DDBJ whole genome shotgun (WGS) entry which is preliminary data.</text>
</comment>
<dbReference type="AlphaFoldDB" id="V9DUZ9"/>
<dbReference type="GO" id="GO:0008270">
    <property type="term" value="F:zinc ion binding"/>
    <property type="evidence" value="ECO:0007669"/>
    <property type="project" value="UniProtKB-KW"/>
</dbReference>
<evidence type="ECO:0000256" key="1">
    <source>
        <dbReference type="PROSITE-ProRule" id="PRU00325"/>
    </source>
</evidence>
<evidence type="ECO:0000259" key="3">
    <source>
        <dbReference type="PROSITE" id="PS50966"/>
    </source>
</evidence>
<reference evidence="4 5" key="1">
    <citation type="submission" date="2013-11" db="EMBL/GenBank/DDBJ databases">
        <title>The Genome Sequence of Phytophthora parasitica P1569.</title>
        <authorList>
            <consortium name="The Broad Institute Genomics Platform"/>
            <person name="Russ C."/>
            <person name="Tyler B."/>
            <person name="Panabieres F."/>
            <person name="Shan W."/>
            <person name="Tripathy S."/>
            <person name="Grunwald N."/>
            <person name="Machado M."/>
            <person name="Johnson C.S."/>
            <person name="Arredondo F."/>
            <person name="Hong C."/>
            <person name="Coffey M."/>
            <person name="Young S.K."/>
            <person name="Zeng Q."/>
            <person name="Gargeya S."/>
            <person name="Fitzgerald M."/>
            <person name="Abouelleil A."/>
            <person name="Alvarado L."/>
            <person name="Chapman S.B."/>
            <person name="Gainer-Dewar J."/>
            <person name="Goldberg J."/>
            <person name="Griggs A."/>
            <person name="Gujja S."/>
            <person name="Hansen M."/>
            <person name="Howarth C."/>
            <person name="Imamovic A."/>
            <person name="Ireland A."/>
            <person name="Larimer J."/>
            <person name="McCowan C."/>
            <person name="Murphy C."/>
            <person name="Pearson M."/>
            <person name="Poon T.W."/>
            <person name="Priest M."/>
            <person name="Roberts A."/>
            <person name="Saif S."/>
            <person name="Shea T."/>
            <person name="Sykes S."/>
            <person name="Wortman J."/>
            <person name="Nusbaum C."/>
            <person name="Birren B."/>
        </authorList>
    </citation>
    <scope>NUCLEOTIDE SEQUENCE [LARGE SCALE GENOMIC DNA]</scope>
    <source>
        <strain evidence="4 5">P1569</strain>
    </source>
</reference>
<sequence length="664" mass="74638">MSDEESEWVAPPSVTEESSDSEFSYDSSSPSEGAQAALSQPRPSSFTRVASYDTYAAAKEALDDHNGFVYTFESRYETTTLLVRVFLCRSHQMCGHRLKIRAVDIGNSVIQFHLEEGGRHTLVARRASRRGIHISLREDVDSLLKMGWGGYKTADTTSASLHRPPENVDKHSNVDCGSEHVAWSRGSFAHKFVPWAYMFGVEGSLHTTFFCVIRERARTFFDIDVDVAFGSLDHSDAIASAFKEVWSDITLLNCWPHLVRQTRQKKSLLEDPEMYESMIKPQVRLLRSARSHSQFVKMSEIVTDHWIENGEAEYARWFRLVYLVRRWERWHVNGSGIGGLVPSQQGIESHHAVIKKTCAPSTRASTSGVVDGILPRILRYGGENLCFSRVYHFGVAPVPPEMLAKASALVCNERNYRKLHRGAGASKRLEAVLFNVRKHMVGSAGILESDVDATRARTFMRSLQGKIARRISAQELEYEVMSLHRVLVGQKKPTERFELSPQWSVERISLLRQYLQCTCESYIRSGWVCAHTLATLSLIGLLDIGAAMTRVQARRAPGRPRIRRSALYTEESENGYFSITRLLPLFLKRSGQPLGWKIVDDFTVSVDGVEETSNFVGQVVGVRLSRGVFVWSARFDDGSIRDYEAEPLAQAVVKAHGLGVNVTG</sequence>
<feature type="compositionally biased region" description="Low complexity" evidence="2">
    <location>
        <begin position="21"/>
        <end position="32"/>
    </location>
</feature>
<proteinExistence type="predicted"/>
<dbReference type="EMBL" id="ANIZ01003873">
    <property type="protein sequence ID" value="ETI30700.1"/>
    <property type="molecule type" value="Genomic_DNA"/>
</dbReference>
<dbReference type="eggNOG" id="ENOG502R8CS">
    <property type="taxonomic scope" value="Eukaryota"/>
</dbReference>
<feature type="domain" description="SWIM-type" evidence="3">
    <location>
        <begin position="506"/>
        <end position="540"/>
    </location>
</feature>
<keyword evidence="1" id="KW-0863">Zinc-finger</keyword>
<gene>
    <name evidence="4" type="ORF">F443_22215</name>
</gene>
<evidence type="ECO:0000256" key="2">
    <source>
        <dbReference type="SAM" id="MobiDB-lite"/>
    </source>
</evidence>
<dbReference type="Proteomes" id="UP000018721">
    <property type="component" value="Unassembled WGS sequence"/>
</dbReference>
<accession>V9DUZ9</accession>
<organism evidence="4 5">
    <name type="scientific">Phytophthora nicotianae P1569</name>
    <dbReference type="NCBI Taxonomy" id="1317065"/>
    <lineage>
        <taxon>Eukaryota</taxon>
        <taxon>Sar</taxon>
        <taxon>Stramenopiles</taxon>
        <taxon>Oomycota</taxon>
        <taxon>Peronosporomycetes</taxon>
        <taxon>Peronosporales</taxon>
        <taxon>Peronosporaceae</taxon>
        <taxon>Phytophthora</taxon>
    </lineage>
</organism>
<feature type="region of interest" description="Disordered" evidence="2">
    <location>
        <begin position="1"/>
        <end position="42"/>
    </location>
</feature>
<dbReference type="HOGENOM" id="CLU_033685_0_0_1"/>
<keyword evidence="5" id="KW-1185">Reference proteome</keyword>
<name>V9DUZ9_PHYNI</name>
<keyword evidence="1" id="KW-0862">Zinc</keyword>
<evidence type="ECO:0000313" key="5">
    <source>
        <dbReference type="Proteomes" id="UP000018721"/>
    </source>
</evidence>